<sequence length="58" mass="6110">MKGRRTSRRTVYRGPIQVFLVSLAGLVAALLFDGGVDVVAALMVGAPLLAAVAMRRTP</sequence>
<organism evidence="2 3">
    <name type="scientific">Rubrimonas cliftonensis</name>
    <dbReference type="NCBI Taxonomy" id="89524"/>
    <lineage>
        <taxon>Bacteria</taxon>
        <taxon>Pseudomonadati</taxon>
        <taxon>Pseudomonadota</taxon>
        <taxon>Alphaproteobacteria</taxon>
        <taxon>Rhodobacterales</taxon>
        <taxon>Paracoccaceae</taxon>
        <taxon>Rubrimonas</taxon>
    </lineage>
</organism>
<dbReference type="AlphaFoldDB" id="A0A1H4F026"/>
<evidence type="ECO:0000256" key="1">
    <source>
        <dbReference type="SAM" id="Phobius"/>
    </source>
</evidence>
<protein>
    <submittedName>
        <fullName evidence="2">Uncharacterized protein</fullName>
    </submittedName>
</protein>
<feature type="transmembrane region" description="Helical" evidence="1">
    <location>
        <begin position="12"/>
        <end position="32"/>
    </location>
</feature>
<reference evidence="2 3" key="1">
    <citation type="submission" date="2016-10" db="EMBL/GenBank/DDBJ databases">
        <authorList>
            <person name="de Groot N.N."/>
        </authorList>
    </citation>
    <scope>NUCLEOTIDE SEQUENCE [LARGE SCALE GENOMIC DNA]</scope>
    <source>
        <strain evidence="2 3">DSM 15345</strain>
    </source>
</reference>
<dbReference type="Proteomes" id="UP000198703">
    <property type="component" value="Unassembled WGS sequence"/>
</dbReference>
<accession>A0A1H4F026</accession>
<evidence type="ECO:0000313" key="3">
    <source>
        <dbReference type="Proteomes" id="UP000198703"/>
    </source>
</evidence>
<dbReference type="EMBL" id="FNQM01000017">
    <property type="protein sequence ID" value="SEA90634.1"/>
    <property type="molecule type" value="Genomic_DNA"/>
</dbReference>
<keyword evidence="1" id="KW-1133">Transmembrane helix</keyword>
<evidence type="ECO:0000313" key="2">
    <source>
        <dbReference type="EMBL" id="SEA90634.1"/>
    </source>
</evidence>
<keyword evidence="1" id="KW-0472">Membrane</keyword>
<keyword evidence="3" id="KW-1185">Reference proteome</keyword>
<name>A0A1H4F026_9RHOB</name>
<feature type="transmembrane region" description="Helical" evidence="1">
    <location>
        <begin position="38"/>
        <end position="54"/>
    </location>
</feature>
<proteinExistence type="predicted"/>
<keyword evidence="1" id="KW-0812">Transmembrane</keyword>
<gene>
    <name evidence="2" type="ORF">SAMN05444370_11739</name>
</gene>
<dbReference type="STRING" id="89524.SAMN05444370_11739"/>